<dbReference type="EMBL" id="CP051128">
    <property type="protein sequence ID" value="QIZ06642.1"/>
    <property type="molecule type" value="Genomic_DNA"/>
</dbReference>
<evidence type="ECO:0000313" key="2">
    <source>
        <dbReference type="Proteomes" id="UP000501868"/>
    </source>
</evidence>
<gene>
    <name evidence="1" type="ORF">HFZ78_07920</name>
</gene>
<protein>
    <submittedName>
        <fullName evidence="1">Uncharacterized protein</fullName>
    </submittedName>
</protein>
<accession>A0A6H1NZJ2</accession>
<reference evidence="1 2" key="1">
    <citation type="submission" date="2020-04" db="EMBL/GenBank/DDBJ databases">
        <title>Genome-Wide Identification of 5-Methylcytosine Sites in Bacterial Genomes By High-Throughput Sequencing of MspJI Restriction Fragments.</title>
        <authorList>
            <person name="Wu V."/>
        </authorList>
    </citation>
    <scope>NUCLEOTIDE SEQUENCE [LARGE SCALE GENOMIC DNA]</scope>
    <source>
        <strain evidence="1 2">S2</strain>
    </source>
</reference>
<evidence type="ECO:0000313" key="1">
    <source>
        <dbReference type="EMBL" id="QIZ06642.1"/>
    </source>
</evidence>
<dbReference type="AlphaFoldDB" id="A0A6H1NZJ2"/>
<sequence length="466" mass="54594">MNPSNPNYTSRSSEIDLKTILTNQNKEELMRIILDLSDDFPEIEKQLLFKYTPHKDEISSAKKLITESINRAKRKGFIDWRHVGPALQGADLTLQKAQEKVDKGEWESAILLSLVVLSPVVKMLNFSDDSNGSIGDVMNWAIRTIDDAVISGLTHLNEKEKKGLFDAIMKEALKAHYDGWSDWRYALLKICAYYSPNKEFRKKLEKQLESLYLKTESTWSDRFEKKEIKLLQLEIIERCDGAEAAERFIYENIYHSEFREKAIANELGKGDYKKVIQLCLDGEKADAEYRGLVHKWRVYRYQANELLGDIEQQKQLARELLLKNEFTYYLKLKELYAASEWDVTLKKLVDDFKKMEYQPSVYLSILKEENLSDELLNYCQNHISSITDLYPYVIKEYLEEVNNLFIKYIEYSAEEATDRKKYRTVCSIIKTYKNACGTIHSHKLIGELRQKYLRRPAFLEELGKIR</sequence>
<proteinExistence type="predicted"/>
<organism evidence="1 2">
    <name type="scientific">Priestia megaterium</name>
    <name type="common">Bacillus megaterium</name>
    <dbReference type="NCBI Taxonomy" id="1404"/>
    <lineage>
        <taxon>Bacteria</taxon>
        <taxon>Bacillati</taxon>
        <taxon>Bacillota</taxon>
        <taxon>Bacilli</taxon>
        <taxon>Bacillales</taxon>
        <taxon>Bacillaceae</taxon>
        <taxon>Priestia</taxon>
    </lineage>
</organism>
<reference evidence="1 2" key="2">
    <citation type="submission" date="2020-04" db="EMBL/GenBank/DDBJ databases">
        <authorList>
            <person name="Fomenkov A."/>
            <person name="Anton B.P."/>
            <person name="Roberts R.J."/>
        </authorList>
    </citation>
    <scope>NUCLEOTIDE SEQUENCE [LARGE SCALE GENOMIC DNA]</scope>
    <source>
        <strain evidence="1 2">S2</strain>
    </source>
</reference>
<dbReference type="Proteomes" id="UP000501868">
    <property type="component" value="Chromosome"/>
</dbReference>
<name>A0A6H1NZJ2_PRIMG</name>